<evidence type="ECO:0000256" key="8">
    <source>
        <dbReference type="ARBA" id="ARBA00023136"/>
    </source>
</evidence>
<evidence type="ECO:0000256" key="7">
    <source>
        <dbReference type="ARBA" id="ARBA00023065"/>
    </source>
</evidence>
<dbReference type="InterPro" id="IPR018000">
    <property type="entry name" value="Neurotransmitter_ion_chnl_CS"/>
</dbReference>
<evidence type="ECO:0000256" key="1">
    <source>
        <dbReference type="ARBA" id="ARBA00022448"/>
    </source>
</evidence>
<comment type="similarity">
    <text evidence="20">Belongs to the ligand-gated ion channel (TC 1.A.9) family.</text>
</comment>
<dbReference type="InterPro" id="IPR006029">
    <property type="entry name" value="Neurotrans-gated_channel_TM"/>
</dbReference>
<dbReference type="SUPFAM" id="SSF90112">
    <property type="entry name" value="Neurotransmitter-gated ion-channel transmembrane pore"/>
    <property type="match status" value="2"/>
</dbReference>
<feature type="domain" description="Neurotransmitter-gated ion-channel ligand-binding" evidence="21">
    <location>
        <begin position="459"/>
        <end position="652"/>
    </location>
</feature>
<evidence type="ECO:0000259" key="22">
    <source>
        <dbReference type="Pfam" id="PF02932"/>
    </source>
</evidence>
<sequence length="880" mass="100344">MPTVVILITLLPVFCSTAEVNCSQPDQPSLLAALSPAFDLRAIRPVEDQQTYTNISVYFTLYGILGVWWRNEFISWDPEQCGIHSISLPKEKFWVPDIVINEFMEENKAPSVPYVYLFNDGTVKDAFPVRVVSSCNLNIYTFPFDIQNCSLTFNSYIYYATEIRVFLGRDTEITTELSKKVMTTMGEWELLDITTNKRVNNDESGLYIDMLAFYIRVRRRSTMYVVNLLLPSCFLITLDLFSFLLPPKSTDRSAFKMTLILGYSVFLLIMNDLLPVTGNTIPLINVFFSLCLALMVASLLETILITNLLSNSSDFSPVPRWIRVLVLNFLGCLVCMPRKTEKPKDSEQRKNAVVTGFESDEGSPGMGQSAEEDKALHELRSLSHILQAIRSEVEQQQKGNQSSEEWIQCCQLKVKPSKPLFVLISLLTLGPFSSAILNCSQPSPASLLSSLKPVFELNSIRPVINMSVPTQVRISFTLFGILGVDEKTQVLTTFIWESLEWKNDFTLWNPEECGVEWMAVARNLLWVPDIVINEFMEKNTAPDVPYTYLHYDGIVYDAKPVRVVSSCSLNIYLFPFDVQNCTYTFNSYLHSRSAIQLELIGTSEEILQLSKDEMATMGEWQLLNITSRKVVIPTIEGSSYDELRFFISLRRHSTMYVVNLLIPSCFLITVDLFSFMLPIQTVDRSSFKMTLVLGYTVFLLSTNDLLPITGNTIPLINFFLSLCLTMMVTSLLETIFITNLLQGSAHYNPPPHWIRMFVLHILGRLVLLPPKPEHQEDLVIKNPDAQEMVDGSPLSKENETTERKGTLKEDETLQVLKNLGRDLQAIHHHVVLHLKRSPSSEEWIRIGFIIDRLLFIFYILFILVSFISIIIIWVTSYYSV</sequence>
<keyword evidence="12" id="KW-0628">Postsynaptic cell membrane</keyword>
<comment type="catalytic activity">
    <reaction evidence="18">
        <text>Ca(2+)(in) = Ca(2+)(out)</text>
        <dbReference type="Rhea" id="RHEA:29671"/>
        <dbReference type="ChEBI" id="CHEBI:29108"/>
    </reaction>
</comment>
<dbReference type="InterPro" id="IPR036734">
    <property type="entry name" value="Neur_chan_lig-bd_sf"/>
</dbReference>
<keyword evidence="9" id="KW-1015">Disulfide bond</keyword>
<evidence type="ECO:0000256" key="14">
    <source>
        <dbReference type="ARBA" id="ARBA00023303"/>
    </source>
</evidence>
<evidence type="ECO:0000256" key="19">
    <source>
        <dbReference type="ARBA" id="ARBA00037540"/>
    </source>
</evidence>
<evidence type="ECO:0000313" key="24">
    <source>
        <dbReference type="Proteomes" id="UP001469553"/>
    </source>
</evidence>
<accession>A0ABV0YMC0</accession>
<evidence type="ECO:0000256" key="6">
    <source>
        <dbReference type="ARBA" id="ARBA00023018"/>
    </source>
</evidence>
<gene>
    <name evidence="23" type="ORF">AMECASPLE_007273</name>
</gene>
<keyword evidence="7 20" id="KW-0406">Ion transport</keyword>
<protein>
    <recommendedName>
        <fullName evidence="25">5-hydroxytryptamine receptor 3A</fullName>
    </recommendedName>
</protein>
<comment type="subcellular location">
    <subcellularLocation>
        <location evidence="15">Postsynaptic cell membrane</location>
        <topology evidence="15">Multi-pass membrane protein</topology>
    </subcellularLocation>
</comment>
<evidence type="ECO:0000256" key="9">
    <source>
        <dbReference type="ARBA" id="ARBA00023157"/>
    </source>
</evidence>
<feature type="chain" id="PRO_5044969274" description="5-hydroxytryptamine receptor 3A" evidence="20">
    <location>
        <begin position="19"/>
        <end position="880"/>
    </location>
</feature>
<evidence type="ECO:0000256" key="5">
    <source>
        <dbReference type="ARBA" id="ARBA00022989"/>
    </source>
</evidence>
<dbReference type="Pfam" id="PF02932">
    <property type="entry name" value="Neur_chan_memb"/>
    <property type="match status" value="2"/>
</dbReference>
<keyword evidence="24" id="KW-1185">Reference proteome</keyword>
<comment type="catalytic activity">
    <reaction evidence="16">
        <text>K(+)(in) = K(+)(out)</text>
        <dbReference type="Rhea" id="RHEA:29463"/>
        <dbReference type="ChEBI" id="CHEBI:29103"/>
    </reaction>
</comment>
<organism evidence="23 24">
    <name type="scientific">Ameca splendens</name>
    <dbReference type="NCBI Taxonomy" id="208324"/>
    <lineage>
        <taxon>Eukaryota</taxon>
        <taxon>Metazoa</taxon>
        <taxon>Chordata</taxon>
        <taxon>Craniata</taxon>
        <taxon>Vertebrata</taxon>
        <taxon>Euteleostomi</taxon>
        <taxon>Actinopterygii</taxon>
        <taxon>Neopterygii</taxon>
        <taxon>Teleostei</taxon>
        <taxon>Neoteleostei</taxon>
        <taxon>Acanthomorphata</taxon>
        <taxon>Ovalentaria</taxon>
        <taxon>Atherinomorphae</taxon>
        <taxon>Cyprinodontiformes</taxon>
        <taxon>Goodeidae</taxon>
        <taxon>Ameca</taxon>
    </lineage>
</organism>
<evidence type="ECO:0000256" key="10">
    <source>
        <dbReference type="ARBA" id="ARBA00023170"/>
    </source>
</evidence>
<dbReference type="InterPro" id="IPR038050">
    <property type="entry name" value="Neuro_actylchol_rec"/>
</dbReference>
<keyword evidence="3 20" id="KW-0812">Transmembrane</keyword>
<dbReference type="Gene3D" id="1.20.58.390">
    <property type="entry name" value="Neurotransmitter-gated ion-channel transmembrane domain"/>
    <property type="match status" value="2"/>
</dbReference>
<reference evidence="23 24" key="1">
    <citation type="submission" date="2021-06" db="EMBL/GenBank/DDBJ databases">
        <authorList>
            <person name="Palmer J.M."/>
        </authorList>
    </citation>
    <scope>NUCLEOTIDE SEQUENCE [LARGE SCALE GENOMIC DNA]</scope>
    <source>
        <strain evidence="23 24">AS_MEX2019</strain>
        <tissue evidence="23">Muscle</tissue>
    </source>
</reference>
<evidence type="ECO:0000256" key="11">
    <source>
        <dbReference type="ARBA" id="ARBA00023180"/>
    </source>
</evidence>
<evidence type="ECO:0000256" key="15">
    <source>
        <dbReference type="ARBA" id="ARBA00034104"/>
    </source>
</evidence>
<comment type="catalytic activity">
    <reaction evidence="17">
        <text>Na(+)(in) = Na(+)(out)</text>
        <dbReference type="Rhea" id="RHEA:34963"/>
        <dbReference type="ChEBI" id="CHEBI:29101"/>
    </reaction>
</comment>
<evidence type="ECO:0000259" key="21">
    <source>
        <dbReference type="Pfam" id="PF02931"/>
    </source>
</evidence>
<dbReference type="Gene3D" id="2.70.170.10">
    <property type="entry name" value="Neurotransmitter-gated ion-channel ligand-binding domain"/>
    <property type="match status" value="2"/>
</dbReference>
<keyword evidence="13" id="KW-1071">Ligand-gated ion channel</keyword>
<keyword evidence="2" id="KW-1003">Cell membrane</keyword>
<comment type="function">
    <text evidence="19">Forms serotonin (5-hydroxytryptamine/5-HT3)-activated cation-selective channel complexes, which when activated cause fast, depolarizing responses in neurons.</text>
</comment>
<comment type="caution">
    <text evidence="23">The sequence shown here is derived from an EMBL/GenBank/DDBJ whole genome shotgun (WGS) entry which is preliminary data.</text>
</comment>
<feature type="domain" description="Neurotransmitter-gated ion-channel transmembrane" evidence="22">
    <location>
        <begin position="229"/>
        <end position="382"/>
    </location>
</feature>
<evidence type="ECO:0000256" key="12">
    <source>
        <dbReference type="ARBA" id="ARBA00023257"/>
    </source>
</evidence>
<dbReference type="InterPro" id="IPR006201">
    <property type="entry name" value="Neur_channel"/>
</dbReference>
<evidence type="ECO:0000256" key="3">
    <source>
        <dbReference type="ARBA" id="ARBA00022692"/>
    </source>
</evidence>
<evidence type="ECO:0000256" key="2">
    <source>
        <dbReference type="ARBA" id="ARBA00022475"/>
    </source>
</evidence>
<keyword evidence="11" id="KW-0325">Glycoprotein</keyword>
<dbReference type="InterPro" id="IPR036719">
    <property type="entry name" value="Neuro-gated_channel_TM_sf"/>
</dbReference>
<dbReference type="Proteomes" id="UP001469553">
    <property type="component" value="Unassembled WGS sequence"/>
</dbReference>
<feature type="transmembrane region" description="Helical" evidence="20">
    <location>
        <begin position="853"/>
        <end position="874"/>
    </location>
</feature>
<evidence type="ECO:0000256" key="17">
    <source>
        <dbReference type="ARBA" id="ARBA00036239"/>
    </source>
</evidence>
<keyword evidence="14 20" id="KW-0407">Ion channel</keyword>
<evidence type="ECO:0000256" key="18">
    <source>
        <dbReference type="ARBA" id="ARBA00036634"/>
    </source>
</evidence>
<keyword evidence="5 20" id="KW-1133">Transmembrane helix</keyword>
<evidence type="ECO:0000313" key="23">
    <source>
        <dbReference type="EMBL" id="MEQ2294780.1"/>
    </source>
</evidence>
<keyword evidence="1 20" id="KW-0813">Transport</keyword>
<dbReference type="InterPro" id="IPR049944">
    <property type="entry name" value="LGIC_TM_5-HT3"/>
</dbReference>
<dbReference type="InterPro" id="IPR008132">
    <property type="entry name" value="5HT3_rcpt"/>
</dbReference>
<evidence type="ECO:0000256" key="13">
    <source>
        <dbReference type="ARBA" id="ARBA00023286"/>
    </source>
</evidence>
<feature type="transmembrane region" description="Helical" evidence="20">
    <location>
        <begin position="718"/>
        <end position="741"/>
    </location>
</feature>
<feature type="domain" description="Neurotransmitter-gated ion-channel ligand-binding" evidence="21">
    <location>
        <begin position="56"/>
        <end position="220"/>
    </location>
</feature>
<evidence type="ECO:0000256" key="4">
    <source>
        <dbReference type="ARBA" id="ARBA00022729"/>
    </source>
</evidence>
<evidence type="ECO:0008006" key="25">
    <source>
        <dbReference type="Google" id="ProtNLM"/>
    </source>
</evidence>
<dbReference type="PANTHER" id="PTHR18945">
    <property type="entry name" value="NEUROTRANSMITTER GATED ION CHANNEL"/>
    <property type="match status" value="1"/>
</dbReference>
<feature type="transmembrane region" description="Helical" evidence="20">
    <location>
        <begin position="286"/>
        <end position="309"/>
    </location>
</feature>
<feature type="signal peptide" evidence="20">
    <location>
        <begin position="1"/>
        <end position="18"/>
    </location>
</feature>
<feature type="transmembrane region" description="Helical" evidence="20">
    <location>
        <begin position="656"/>
        <end position="677"/>
    </location>
</feature>
<proteinExistence type="inferred from homology"/>
<dbReference type="PROSITE" id="PS00236">
    <property type="entry name" value="NEUROTR_ION_CHANNEL"/>
    <property type="match status" value="2"/>
</dbReference>
<keyword evidence="4 20" id="KW-0732">Signal</keyword>
<feature type="transmembrane region" description="Helical" evidence="20">
    <location>
        <begin position="257"/>
        <end position="274"/>
    </location>
</feature>
<dbReference type="Pfam" id="PF02931">
    <property type="entry name" value="Neur_chan_LBD"/>
    <property type="match status" value="2"/>
</dbReference>
<feature type="transmembrane region" description="Helical" evidence="20">
    <location>
        <begin position="321"/>
        <end position="340"/>
    </location>
</feature>
<dbReference type="SUPFAM" id="SSF63712">
    <property type="entry name" value="Nicotinic receptor ligand binding domain-like"/>
    <property type="match status" value="2"/>
</dbReference>
<dbReference type="EMBL" id="JAHRIP010037986">
    <property type="protein sequence ID" value="MEQ2294780.1"/>
    <property type="molecule type" value="Genomic_DNA"/>
</dbReference>
<comment type="caution">
    <text evidence="20">Lacks conserved residue(s) required for the propagation of feature annotation.</text>
</comment>
<keyword evidence="10" id="KW-0675">Receptor</keyword>
<evidence type="ECO:0000256" key="20">
    <source>
        <dbReference type="RuleBase" id="RU000687"/>
    </source>
</evidence>
<dbReference type="CDD" id="cd19063">
    <property type="entry name" value="LGIC_TM_5-HT3"/>
    <property type="match status" value="2"/>
</dbReference>
<name>A0ABV0YMC0_9TELE</name>
<dbReference type="PRINTS" id="PR01708">
    <property type="entry name" value="5HT3RECEPTOR"/>
</dbReference>
<evidence type="ECO:0000256" key="16">
    <source>
        <dbReference type="ARBA" id="ARBA00034430"/>
    </source>
</evidence>
<keyword evidence="6" id="KW-0770">Synapse</keyword>
<dbReference type="InterPro" id="IPR006202">
    <property type="entry name" value="Neur_chan_lig-bd"/>
</dbReference>
<dbReference type="PRINTS" id="PR00252">
    <property type="entry name" value="NRIONCHANNEL"/>
</dbReference>
<keyword evidence="8 20" id="KW-0472">Membrane</keyword>
<feature type="transmembrane region" description="Helical" evidence="20">
    <location>
        <begin position="224"/>
        <end position="245"/>
    </location>
</feature>
<feature type="domain" description="Neurotransmitter-gated ion-channel transmembrane" evidence="22">
    <location>
        <begin position="660"/>
        <end position="865"/>
    </location>
</feature>